<feature type="compositionally biased region" description="Polar residues" evidence="19">
    <location>
        <begin position="159"/>
        <end position="177"/>
    </location>
</feature>
<evidence type="ECO:0000256" key="4">
    <source>
        <dbReference type="ARBA" id="ARBA00010731"/>
    </source>
</evidence>
<feature type="coiled-coil region" evidence="18">
    <location>
        <begin position="18"/>
        <end position="45"/>
    </location>
</feature>
<sequence>MKRYSIAPSTHRRKTTIDPDYNHAIERAKEELERLDQEKTLVLQEIDRSLSQANNVINHKIFPVLKKYSQTCDEIKNNSSFWKYFFEQSALIKIESYESQIDDKAGVGKSESVDGAGATYNTPIGDVEADKLHRKRPRQIQRPIVAEDDSIATFESTTTNLKRPNNNRGAIDQSTPQWGGEKLNNNVNNNNINDNSSLLLEPPHLQSTHQVRKTHPPVKTQTIRRSLDSYHKVSISPQKQTTTTPKSSHRFSTKLEAWRNSSPTMPEPPVLESGITPQLNRSSEGRRVVSPTRGSRIFGGATSSTSSSNRLRTATTAQVILTPLQRWRQDKAQAHQQQDDDEEDARIAPPRLLSSRLPPVGAGTAGAGSVLAEESDLSGDMEPPELNTIEFKQQKSGPNEKDNVFLETSGGSSTLFHSVMHSENSTHHTHNKSDHDSDNDQPSGSMFDEILQNMSQASAQANESQSDSTDTSELGSFLKTRLKSLRDD</sequence>
<evidence type="ECO:0000256" key="19">
    <source>
        <dbReference type="SAM" id="MobiDB-lite"/>
    </source>
</evidence>
<dbReference type="GO" id="GO:0072686">
    <property type="term" value="C:mitotic spindle"/>
    <property type="evidence" value="ECO:0007669"/>
    <property type="project" value="InterPro"/>
</dbReference>
<reference evidence="20" key="1">
    <citation type="submission" date="2021-03" db="EMBL/GenBank/DDBJ databases">
        <authorList>
            <person name="Palmer J.M."/>
        </authorList>
    </citation>
    <scope>NUCLEOTIDE SEQUENCE</scope>
    <source>
        <strain evidence="20">ARV_011</strain>
    </source>
</reference>
<evidence type="ECO:0000256" key="17">
    <source>
        <dbReference type="ARBA" id="ARBA00029735"/>
    </source>
</evidence>
<dbReference type="Pfam" id="PF08655">
    <property type="entry name" value="DASH_Ask1"/>
    <property type="match status" value="1"/>
</dbReference>
<name>A0A9P8AHZ5_9ASCO</name>
<evidence type="ECO:0000256" key="18">
    <source>
        <dbReference type="SAM" id="Coils"/>
    </source>
</evidence>
<keyword evidence="16" id="KW-0137">Centromere</keyword>
<dbReference type="GO" id="GO:0042729">
    <property type="term" value="C:DASH complex"/>
    <property type="evidence" value="ECO:0007669"/>
    <property type="project" value="InterPro"/>
</dbReference>
<dbReference type="GO" id="GO:0044732">
    <property type="term" value="C:mitotic spindle pole body"/>
    <property type="evidence" value="ECO:0007669"/>
    <property type="project" value="TreeGrafter"/>
</dbReference>
<feature type="region of interest" description="Disordered" evidence="19">
    <location>
        <begin position="159"/>
        <end position="184"/>
    </location>
</feature>
<protein>
    <recommendedName>
        <fullName evidence="5">DASH complex subunit ASK1</fullName>
    </recommendedName>
    <alternativeName>
        <fullName evidence="17">Outer kinetochore protein ASK1</fullName>
    </alternativeName>
</protein>
<keyword evidence="6" id="KW-0158">Chromosome</keyword>
<dbReference type="OrthoDB" id="5573898at2759"/>
<evidence type="ECO:0000256" key="5">
    <source>
        <dbReference type="ARBA" id="ARBA00014520"/>
    </source>
</evidence>
<keyword evidence="12" id="KW-0995">Kinetochore</keyword>
<evidence type="ECO:0000256" key="7">
    <source>
        <dbReference type="ARBA" id="ARBA00022490"/>
    </source>
</evidence>
<evidence type="ECO:0000256" key="13">
    <source>
        <dbReference type="ARBA" id="ARBA00023212"/>
    </source>
</evidence>
<keyword evidence="10" id="KW-0498">Mitosis</keyword>
<evidence type="ECO:0000256" key="9">
    <source>
        <dbReference type="ARBA" id="ARBA00022701"/>
    </source>
</evidence>
<dbReference type="GeneID" id="66114106"/>
<dbReference type="Proteomes" id="UP000790833">
    <property type="component" value="Unassembled WGS sequence"/>
</dbReference>
<evidence type="ECO:0000256" key="8">
    <source>
        <dbReference type="ARBA" id="ARBA00022618"/>
    </source>
</evidence>
<feature type="region of interest" description="Disordered" evidence="19">
    <location>
        <begin position="390"/>
        <end position="488"/>
    </location>
</feature>
<evidence type="ECO:0000256" key="6">
    <source>
        <dbReference type="ARBA" id="ARBA00022454"/>
    </source>
</evidence>
<comment type="caution">
    <text evidence="20">The sequence shown here is derived from an EMBL/GenBank/DDBJ whole genome shotgun (WGS) entry which is preliminary data.</text>
</comment>
<keyword evidence="7" id="KW-0963">Cytoplasm</keyword>
<accession>A0A9P8AHZ5</accession>
<dbReference type="GO" id="GO:0005874">
    <property type="term" value="C:microtubule"/>
    <property type="evidence" value="ECO:0007669"/>
    <property type="project" value="UniProtKB-KW"/>
</dbReference>
<keyword evidence="8" id="KW-0132">Cell division</keyword>
<keyword evidence="21" id="KW-1185">Reference proteome</keyword>
<organism evidence="20 21">
    <name type="scientific">Scheffersomyces spartinae</name>
    <dbReference type="NCBI Taxonomy" id="45513"/>
    <lineage>
        <taxon>Eukaryota</taxon>
        <taxon>Fungi</taxon>
        <taxon>Dikarya</taxon>
        <taxon>Ascomycota</taxon>
        <taxon>Saccharomycotina</taxon>
        <taxon>Pichiomycetes</taxon>
        <taxon>Debaryomycetaceae</taxon>
        <taxon>Scheffersomyces</taxon>
    </lineage>
</organism>
<dbReference type="GO" id="GO:0008608">
    <property type="term" value="P:attachment of spindle microtubules to kinetochore"/>
    <property type="evidence" value="ECO:0007669"/>
    <property type="project" value="InterPro"/>
</dbReference>
<keyword evidence="14" id="KW-0539">Nucleus</keyword>
<dbReference type="EMBL" id="JAHMUF010000012">
    <property type="protein sequence ID" value="KAG7193318.1"/>
    <property type="molecule type" value="Genomic_DNA"/>
</dbReference>
<feature type="compositionally biased region" description="Low complexity" evidence="19">
    <location>
        <begin position="301"/>
        <end position="317"/>
    </location>
</feature>
<comment type="subcellular location">
    <subcellularLocation>
        <location evidence="3">Chromosome</location>
        <location evidence="3">Centromere</location>
        <location evidence="3">Kinetochore</location>
    </subcellularLocation>
    <subcellularLocation>
        <location evidence="2">Cytoplasm</location>
        <location evidence="2">Cytoskeleton</location>
        <location evidence="2">Spindle</location>
    </subcellularLocation>
    <subcellularLocation>
        <location evidence="1">Nucleus</location>
    </subcellularLocation>
</comment>
<comment type="similarity">
    <text evidence="4">Belongs to the DASH complex ASK1 family.</text>
</comment>
<dbReference type="PANTHER" id="PTHR28200">
    <property type="entry name" value="DASH COMPLEX SUBUNIT ASK1"/>
    <property type="match status" value="1"/>
</dbReference>
<dbReference type="PANTHER" id="PTHR28200:SF1">
    <property type="entry name" value="DASH COMPLEX SUBUNIT ASK1"/>
    <property type="match status" value="1"/>
</dbReference>
<evidence type="ECO:0000313" key="21">
    <source>
        <dbReference type="Proteomes" id="UP000790833"/>
    </source>
</evidence>
<evidence type="ECO:0000256" key="12">
    <source>
        <dbReference type="ARBA" id="ARBA00022838"/>
    </source>
</evidence>
<proteinExistence type="inferred from homology"/>
<keyword evidence="18" id="KW-0175">Coiled coil</keyword>
<keyword evidence="9" id="KW-0493">Microtubule</keyword>
<evidence type="ECO:0000256" key="1">
    <source>
        <dbReference type="ARBA" id="ARBA00004123"/>
    </source>
</evidence>
<evidence type="ECO:0000256" key="16">
    <source>
        <dbReference type="ARBA" id="ARBA00023328"/>
    </source>
</evidence>
<dbReference type="InterPro" id="IPR013964">
    <property type="entry name" value="DASH_Ask1"/>
</dbReference>
<feature type="region of interest" description="Disordered" evidence="19">
    <location>
        <begin position="207"/>
        <end position="345"/>
    </location>
</feature>
<evidence type="ECO:0000256" key="3">
    <source>
        <dbReference type="ARBA" id="ARBA00004629"/>
    </source>
</evidence>
<feature type="compositionally biased region" description="Low complexity" evidence="19">
    <location>
        <begin position="455"/>
        <end position="468"/>
    </location>
</feature>
<keyword evidence="15" id="KW-0131">Cell cycle</keyword>
<evidence type="ECO:0000313" key="20">
    <source>
        <dbReference type="EMBL" id="KAG7193318.1"/>
    </source>
</evidence>
<evidence type="ECO:0000256" key="15">
    <source>
        <dbReference type="ARBA" id="ARBA00023306"/>
    </source>
</evidence>
<dbReference type="GO" id="GO:0051301">
    <property type="term" value="P:cell division"/>
    <property type="evidence" value="ECO:0007669"/>
    <property type="project" value="UniProtKB-KW"/>
</dbReference>
<evidence type="ECO:0000256" key="11">
    <source>
        <dbReference type="ARBA" id="ARBA00022829"/>
    </source>
</evidence>
<dbReference type="AlphaFoldDB" id="A0A9P8AHZ5"/>
<evidence type="ECO:0000256" key="14">
    <source>
        <dbReference type="ARBA" id="ARBA00023242"/>
    </source>
</evidence>
<feature type="compositionally biased region" description="Polar residues" evidence="19">
    <location>
        <begin position="235"/>
        <end position="246"/>
    </location>
</feature>
<dbReference type="RefSeq" id="XP_043048866.1">
    <property type="nucleotide sequence ID" value="XM_043191559.1"/>
</dbReference>
<gene>
    <name evidence="20" type="primary">ASK1</name>
    <name evidence="20" type="ORF">KQ657_000732</name>
</gene>
<evidence type="ECO:0000256" key="10">
    <source>
        <dbReference type="ARBA" id="ARBA00022776"/>
    </source>
</evidence>
<keyword evidence="11" id="KW-0159">Chromosome partition</keyword>
<evidence type="ECO:0000256" key="2">
    <source>
        <dbReference type="ARBA" id="ARBA00004186"/>
    </source>
</evidence>
<keyword evidence="13" id="KW-0206">Cytoskeleton</keyword>